<dbReference type="EMBL" id="AP008931">
    <property type="protein sequence ID" value="BAE46000.1"/>
    <property type="molecule type" value="Genomic_DNA"/>
</dbReference>
<reference evidence="2 3" key="2">
    <citation type="journal article" date="2006" name="Environ. Microbiol.">
        <title>Sequence analysis of three plasmids harboured in Rhodococcus erythropolis strain PR4.</title>
        <authorList>
            <person name="Sekine M."/>
            <person name="Tanikawa S."/>
            <person name="Omata S."/>
            <person name="Saito M."/>
            <person name="Fujisawa T."/>
            <person name="Tsukatani N."/>
            <person name="Tajima T."/>
            <person name="Sekigawa T."/>
            <person name="Kosugi H."/>
            <person name="Matsuo Y."/>
            <person name="Nishiko R."/>
            <person name="Imamura K."/>
            <person name="Ito M."/>
            <person name="Narita H."/>
            <person name="Tago S."/>
            <person name="Fujita N."/>
            <person name="Harayama S."/>
        </authorList>
    </citation>
    <scope>NUCLEOTIDE SEQUENCE [LARGE SCALE GENOMIC DNA]</scope>
    <source>
        <strain evidence="3">PR4 / NBRC 100887</strain>
        <plasmid evidence="2 3">pREL1</plasmid>
    </source>
</reference>
<dbReference type="InterPro" id="IPR023214">
    <property type="entry name" value="HAD_sf"/>
</dbReference>
<dbReference type="AlphaFoldDB" id="Q3L9W3"/>
<dbReference type="InterPro" id="IPR036412">
    <property type="entry name" value="HAD-like_sf"/>
</dbReference>
<protein>
    <submittedName>
        <fullName evidence="2">Uncharacterized protein</fullName>
    </submittedName>
</protein>
<dbReference type="Gene3D" id="3.40.50.1000">
    <property type="entry name" value="HAD superfamily/HAD-like"/>
    <property type="match status" value="1"/>
</dbReference>
<accession>Q3L9W3</accession>
<feature type="region of interest" description="Disordered" evidence="1">
    <location>
        <begin position="232"/>
        <end position="253"/>
    </location>
</feature>
<geneLocation type="plasmid" evidence="2 3">
    <name>pREL1</name>
</geneLocation>
<keyword evidence="2" id="KW-0614">Plasmid</keyword>
<organism evidence="2 3">
    <name type="scientific">Rhodococcus erythropolis (strain PR4 / NBRC 100887)</name>
    <dbReference type="NCBI Taxonomy" id="234621"/>
    <lineage>
        <taxon>Bacteria</taxon>
        <taxon>Bacillati</taxon>
        <taxon>Actinomycetota</taxon>
        <taxon>Actinomycetes</taxon>
        <taxon>Mycobacteriales</taxon>
        <taxon>Nocardiaceae</taxon>
        <taxon>Rhodococcus</taxon>
        <taxon>Rhodococcus erythropolis group</taxon>
    </lineage>
</organism>
<evidence type="ECO:0000313" key="2">
    <source>
        <dbReference type="EMBL" id="BAE46000.1"/>
    </source>
</evidence>
<name>Q3L9W3_RHOE4</name>
<gene>
    <name evidence="2" type="ordered locus">RER_pREL1-00570</name>
</gene>
<dbReference type="KEGG" id="rer:RER_pREL1-00570"/>
<dbReference type="Proteomes" id="UP000002204">
    <property type="component" value="Plasmid pREL1"/>
</dbReference>
<proteinExistence type="predicted"/>
<sequence>MSAHIVGDMTENRSFLDRPKPWLDAPRPGPTVVVDIDGVVADMHNFEGLIAAPSYADRDWKRFHTHFGEASLNRAGGELVRALDSAGFTIAYSTTRLDQFNRTSDRWIRAKSLPPGHIESRSLWVDGTVRRAFDVKRRHWWRWENHYAETSPIVAWIDDEPDAVDALRGEGCPAWLFSELFDRLKVGDVVPALASGPEPVDVLAAWKAEALPRWEEFDERFKVKHARWQKRHAERMRSRQQDQRVDGDGAVRV</sequence>
<evidence type="ECO:0000313" key="3">
    <source>
        <dbReference type="Proteomes" id="UP000002204"/>
    </source>
</evidence>
<dbReference type="HOGENOM" id="CLU_1097857_0_0_11"/>
<evidence type="ECO:0000256" key="1">
    <source>
        <dbReference type="SAM" id="MobiDB-lite"/>
    </source>
</evidence>
<dbReference type="PATRIC" id="fig|234621.6.peg.181"/>
<reference evidence="3" key="1">
    <citation type="submission" date="2005-03" db="EMBL/GenBank/DDBJ databases">
        <title>Comparison of the complete genome sequences of Rhodococcus erythropolis PR4 and Rhodococcus opacus B4.</title>
        <authorList>
            <person name="Takarada H."/>
            <person name="Sekine M."/>
            <person name="Hosoyama A."/>
            <person name="Yamada R."/>
            <person name="Fujisawa T."/>
            <person name="Omata S."/>
            <person name="Shimizu A."/>
            <person name="Tsukatani N."/>
            <person name="Tanikawa S."/>
            <person name="Fujita N."/>
            <person name="Harayama S."/>
        </authorList>
    </citation>
    <scope>NUCLEOTIDE SEQUENCE [LARGE SCALE GENOMIC DNA]</scope>
    <source>
        <strain evidence="3">PR4 / NBRC 100887</strain>
        <plasmid evidence="3">pREL1</plasmid>
    </source>
</reference>
<dbReference type="SUPFAM" id="SSF56784">
    <property type="entry name" value="HAD-like"/>
    <property type="match status" value="1"/>
</dbReference>
<feature type="compositionally biased region" description="Basic and acidic residues" evidence="1">
    <location>
        <begin position="235"/>
        <end position="253"/>
    </location>
</feature>